<keyword evidence="2" id="KW-1185">Reference proteome</keyword>
<proteinExistence type="predicted"/>
<protein>
    <submittedName>
        <fullName evidence="1">Uncharacterized protein</fullName>
    </submittedName>
</protein>
<dbReference type="Proteomes" id="UP001230649">
    <property type="component" value="Unassembled WGS sequence"/>
</dbReference>
<dbReference type="EMBL" id="JASBWS010000083">
    <property type="protein sequence ID" value="KAJ9099484.1"/>
    <property type="molecule type" value="Genomic_DNA"/>
</dbReference>
<organism evidence="1 2">
    <name type="scientific">Naganishia adeliensis</name>
    <dbReference type="NCBI Taxonomy" id="92952"/>
    <lineage>
        <taxon>Eukaryota</taxon>
        <taxon>Fungi</taxon>
        <taxon>Dikarya</taxon>
        <taxon>Basidiomycota</taxon>
        <taxon>Agaricomycotina</taxon>
        <taxon>Tremellomycetes</taxon>
        <taxon>Filobasidiales</taxon>
        <taxon>Filobasidiaceae</taxon>
        <taxon>Naganishia</taxon>
    </lineage>
</organism>
<comment type="caution">
    <text evidence="1">The sequence shown here is derived from an EMBL/GenBank/DDBJ whole genome shotgun (WGS) entry which is preliminary data.</text>
</comment>
<reference evidence="1" key="1">
    <citation type="submission" date="2023-04" db="EMBL/GenBank/DDBJ databases">
        <title>Draft Genome sequencing of Naganishia species isolated from polar environments using Oxford Nanopore Technology.</title>
        <authorList>
            <person name="Leo P."/>
            <person name="Venkateswaran K."/>
        </authorList>
    </citation>
    <scope>NUCLEOTIDE SEQUENCE</scope>
    <source>
        <strain evidence="1">MNA-CCFEE 5262</strain>
    </source>
</reference>
<name>A0ACC2VK08_9TREE</name>
<sequence length="433" mass="47378">MLSLVPRSVGKGKARKPRPTEATAPVKALLPLSPETAASSPDQEEESSLDDDWEAIVTLVTCTITSCTVSDDFNIKLRTPQGYVAVDTLLDQLGSRHRLTPASVAMALSKAVELYNVRLAKVKQAKPTLNPANWGDAAYELGGMQTEGGGYEFQFLEGQQRARRTEEQLAESAVVLENVPPRFAYGAEGILQLLSGVVPNLVNPQAIQGICSVLGDAATAKSDPLVLRHVAIVFDSPETARRVLFIIRPDGTREGNNEASSALSYLHTRGCRARTIRELQSFREEYLEYQSRAQQAATQAVQTAASNYADSLTGAPTASQPDEAMEQPSAAYPLECLIYLQNLPDNTNKTELKSLLDVYLEGDKVDYVDWKKGQISAYVRVVRPAHARMIIEGLENNGTKGSLKAQLLKGEQEEIYWMKLPDKIRMAALQAQS</sequence>
<evidence type="ECO:0000313" key="1">
    <source>
        <dbReference type="EMBL" id="KAJ9099484.1"/>
    </source>
</evidence>
<accession>A0ACC2VK08</accession>
<evidence type="ECO:0000313" key="2">
    <source>
        <dbReference type="Proteomes" id="UP001230649"/>
    </source>
</evidence>
<gene>
    <name evidence="1" type="ORF">QFC20_005696</name>
</gene>